<protein>
    <submittedName>
        <fullName evidence="2">Uncharacterized protein</fullName>
    </submittedName>
</protein>
<keyword evidence="1" id="KW-0812">Transmembrane</keyword>
<dbReference type="EMBL" id="REFC01000011">
    <property type="protein sequence ID" value="RMA66081.1"/>
    <property type="molecule type" value="Genomic_DNA"/>
</dbReference>
<name>A0A3L9YZE2_9FLAO</name>
<sequence length="33" mass="3791">MDVLEFIGGPGFWLIIAILVIGVVIFNKFKKRR</sequence>
<dbReference type="AlphaFoldDB" id="A0A3L9YZE2"/>
<comment type="caution">
    <text evidence="2">The sequence shown here is derived from an EMBL/GenBank/DDBJ whole genome shotgun (WGS) entry which is preliminary data.</text>
</comment>
<evidence type="ECO:0000313" key="2">
    <source>
        <dbReference type="EMBL" id="RMA66081.1"/>
    </source>
</evidence>
<keyword evidence="3" id="KW-1185">Reference proteome</keyword>
<evidence type="ECO:0000256" key="1">
    <source>
        <dbReference type="SAM" id="Phobius"/>
    </source>
</evidence>
<accession>A0A3L9YZE2</accession>
<evidence type="ECO:0000313" key="3">
    <source>
        <dbReference type="Proteomes" id="UP000271339"/>
    </source>
</evidence>
<proteinExistence type="predicted"/>
<dbReference type="Proteomes" id="UP000271339">
    <property type="component" value="Unassembled WGS sequence"/>
</dbReference>
<reference evidence="2 3" key="1">
    <citation type="submission" date="2018-10" db="EMBL/GenBank/DDBJ databases">
        <title>Genomic Encyclopedia of Archaeal and Bacterial Type Strains, Phase II (KMG-II): from individual species to whole genera.</title>
        <authorList>
            <person name="Goeker M."/>
        </authorList>
    </citation>
    <scope>NUCLEOTIDE SEQUENCE [LARGE SCALE GENOMIC DNA]</scope>
    <source>
        <strain evidence="2 3">DSM 23424</strain>
    </source>
</reference>
<feature type="transmembrane region" description="Helical" evidence="1">
    <location>
        <begin position="6"/>
        <end position="26"/>
    </location>
</feature>
<keyword evidence="1" id="KW-1133">Transmembrane helix</keyword>
<keyword evidence="1" id="KW-0472">Membrane</keyword>
<organism evidence="2 3">
    <name type="scientific">Ulvibacter antarcticus</name>
    <dbReference type="NCBI Taxonomy" id="442714"/>
    <lineage>
        <taxon>Bacteria</taxon>
        <taxon>Pseudomonadati</taxon>
        <taxon>Bacteroidota</taxon>
        <taxon>Flavobacteriia</taxon>
        <taxon>Flavobacteriales</taxon>
        <taxon>Flavobacteriaceae</taxon>
        <taxon>Ulvibacter</taxon>
    </lineage>
</organism>
<gene>
    <name evidence="2" type="ORF">BXY75_0499</name>
</gene>